<dbReference type="EMBL" id="SRYJ01000053">
    <property type="protein sequence ID" value="TGY67767.1"/>
    <property type="molecule type" value="Genomic_DNA"/>
</dbReference>
<name>R9I2D6_9BACT</name>
<dbReference type="InterPro" id="IPR006059">
    <property type="entry name" value="SBP"/>
</dbReference>
<dbReference type="STRING" id="1235788.C802_03365"/>
<dbReference type="GeneID" id="82154140"/>
<evidence type="ECO:0000313" key="6">
    <source>
        <dbReference type="EMBL" id="EOS10379.1"/>
    </source>
</evidence>
<dbReference type="Proteomes" id="UP000014200">
    <property type="component" value="Unassembled WGS sequence"/>
</dbReference>
<dbReference type="PROSITE" id="PS51257">
    <property type="entry name" value="PROKAR_LIPOPROTEIN"/>
    <property type="match status" value="1"/>
</dbReference>
<dbReference type="GO" id="GO:0042597">
    <property type="term" value="C:periplasmic space"/>
    <property type="evidence" value="ECO:0007669"/>
    <property type="project" value="UniProtKB-SubCell"/>
</dbReference>
<keyword evidence="4" id="KW-0574">Periplasm</keyword>
<evidence type="ECO:0000313" key="9">
    <source>
        <dbReference type="Proteomes" id="UP000310760"/>
    </source>
</evidence>
<evidence type="ECO:0000313" key="8">
    <source>
        <dbReference type="Proteomes" id="UP000014200"/>
    </source>
</evidence>
<reference evidence="7 9" key="2">
    <citation type="submission" date="2019-04" db="EMBL/GenBank/DDBJ databases">
        <title>Microbes associate with the intestines of laboratory mice.</title>
        <authorList>
            <person name="Navarre W."/>
            <person name="Wong E."/>
            <person name="Huang K."/>
            <person name="Tropini C."/>
            <person name="Ng K."/>
            <person name="Yu B."/>
        </authorList>
    </citation>
    <scope>NUCLEOTIDE SEQUENCE [LARGE SCALE GENOMIC DNA]</scope>
    <source>
        <strain evidence="7 9">NM22_B1</strain>
    </source>
</reference>
<proteinExistence type="predicted"/>
<comment type="caution">
    <text evidence="6">The sequence shown here is derived from an EMBL/GenBank/DDBJ whole genome shotgun (WGS) entry which is preliminary data.</text>
</comment>
<evidence type="ECO:0000256" key="5">
    <source>
        <dbReference type="SAM" id="Phobius"/>
    </source>
</evidence>
<protein>
    <submittedName>
        <fullName evidence="7">ABC transporter substrate-binding protein</fullName>
    </submittedName>
    <submittedName>
        <fullName evidence="6">Spermidine/putrescine transport system substrate-binding protein</fullName>
    </submittedName>
</protein>
<dbReference type="PANTHER" id="PTHR30222">
    <property type="entry name" value="SPERMIDINE/PUTRESCINE-BINDING PERIPLASMIC PROTEIN"/>
    <property type="match status" value="1"/>
</dbReference>
<dbReference type="Proteomes" id="UP000310760">
    <property type="component" value="Unassembled WGS sequence"/>
</dbReference>
<dbReference type="PANTHER" id="PTHR30222:SF17">
    <property type="entry name" value="SPERMIDINE_PUTRESCINE-BINDING PERIPLASMIC PROTEIN"/>
    <property type="match status" value="1"/>
</dbReference>
<evidence type="ECO:0000256" key="4">
    <source>
        <dbReference type="ARBA" id="ARBA00022764"/>
    </source>
</evidence>
<keyword evidence="5" id="KW-0472">Membrane</keyword>
<dbReference type="InterPro" id="IPR001188">
    <property type="entry name" value="Sperm_putr-bd"/>
</dbReference>
<dbReference type="OrthoDB" id="9769319at2"/>
<evidence type="ECO:0000256" key="2">
    <source>
        <dbReference type="ARBA" id="ARBA00022448"/>
    </source>
</evidence>
<dbReference type="RefSeq" id="WP_016277654.1">
    <property type="nucleotide sequence ID" value="NZ_CANPVL010000039.1"/>
</dbReference>
<dbReference type="PATRIC" id="fig|1235788.3.peg.3448"/>
<evidence type="ECO:0000256" key="1">
    <source>
        <dbReference type="ARBA" id="ARBA00004418"/>
    </source>
</evidence>
<dbReference type="CDD" id="cd13663">
    <property type="entry name" value="PBP2_PotD_PotF_like_2"/>
    <property type="match status" value="1"/>
</dbReference>
<dbReference type="Pfam" id="PF13416">
    <property type="entry name" value="SBP_bac_8"/>
    <property type="match status" value="1"/>
</dbReference>
<evidence type="ECO:0000313" key="7">
    <source>
        <dbReference type="EMBL" id="TGY67767.1"/>
    </source>
</evidence>
<keyword evidence="3" id="KW-0732">Signal</keyword>
<feature type="transmembrane region" description="Helical" evidence="5">
    <location>
        <begin position="401"/>
        <end position="422"/>
    </location>
</feature>
<comment type="subcellular location">
    <subcellularLocation>
        <location evidence="1">Periplasm</location>
    </subcellularLocation>
</comment>
<dbReference type="Gene3D" id="3.40.190.10">
    <property type="entry name" value="Periplasmic binding protein-like II"/>
    <property type="match status" value="2"/>
</dbReference>
<sequence>MRKINKWLVACACALFSLTGCYNTESRENVLKIYNWADYIDEDVLAEFPQWYKEQTGEDIRIVYQTFDINEIMLTKIERGHEDFDVVCPSEYIIERMLRKGLLLPIDTVFGKTPNYLHNESPYIREQLDKLSRPGHRASDYAVGYMWGTAGILFNTDHVPAEDAGTWASLWNLKYKNKILMKESYRDAYGTALIYANAGNLEKGKVTVEELMNDYSQASIDTVEKYLKEMKPLIAGWEADFGKEMMTKGKAWLNMTWSGDAVWAIEEAEGVGVNLDYEVPAEGSNVWYDGWVIPKYAKNKKAASYFINYLCRSDVALRNMDACGYVSAVATPEILEAKIDTTLSYFSDLSYFFGPAADSLPIDKVQYPDRKVVERCAMIRDSGDKTELVLEMWSRVKGDNLGVGVVIVILVSVGVMVVFTVYRRLQRYRHEKAQRRRRNHRKRKRK</sequence>
<keyword evidence="8" id="KW-1185">Reference proteome</keyword>
<dbReference type="SUPFAM" id="SSF53850">
    <property type="entry name" value="Periplasmic binding protein-like II"/>
    <property type="match status" value="1"/>
</dbReference>
<keyword evidence="5" id="KW-0812">Transmembrane</keyword>
<dbReference type="AlphaFoldDB" id="R9I2D6"/>
<organism evidence="6 8">
    <name type="scientific">Phocaeicola sartorii</name>
    <dbReference type="NCBI Taxonomy" id="671267"/>
    <lineage>
        <taxon>Bacteria</taxon>
        <taxon>Pseudomonadati</taxon>
        <taxon>Bacteroidota</taxon>
        <taxon>Bacteroidia</taxon>
        <taxon>Bacteroidales</taxon>
        <taxon>Bacteroidaceae</taxon>
        <taxon>Phocaeicola</taxon>
    </lineage>
</organism>
<dbReference type="GO" id="GO:0019808">
    <property type="term" value="F:polyamine binding"/>
    <property type="evidence" value="ECO:0007669"/>
    <property type="project" value="InterPro"/>
</dbReference>
<gene>
    <name evidence="6" type="ORF">C802_03365</name>
    <name evidence="7" type="ORF">E5339_18945</name>
</gene>
<reference evidence="6 8" key="1">
    <citation type="submission" date="2013-04" db="EMBL/GenBank/DDBJ databases">
        <title>The Genome Sequence of Bacteroides massiliensis dnLKV3.</title>
        <authorList>
            <consortium name="The Broad Institute Genomics Platform"/>
            <consortium name="The Broad Institute Genome Sequencing Center for Infectious Disease"/>
            <person name="Earl A."/>
            <person name="Xavier R."/>
            <person name="Kuhn K."/>
            <person name="Stappenbeck T."/>
            <person name="Walker B."/>
            <person name="Young S."/>
            <person name="Zeng Q."/>
            <person name="Gargeya S."/>
            <person name="Fitzgerald M."/>
            <person name="Haas B."/>
            <person name="Abouelleil A."/>
            <person name="Allen A.W."/>
            <person name="Alvarado L."/>
            <person name="Arachchi H.M."/>
            <person name="Berlin A.M."/>
            <person name="Chapman S.B."/>
            <person name="Gainer-Dewar J."/>
            <person name="Goldberg J."/>
            <person name="Griggs A."/>
            <person name="Gujja S."/>
            <person name="Hansen M."/>
            <person name="Howarth C."/>
            <person name="Imamovic A."/>
            <person name="Ireland A."/>
            <person name="Larimer J."/>
            <person name="McCowan C."/>
            <person name="Murphy C."/>
            <person name="Pearson M."/>
            <person name="Poon T.W."/>
            <person name="Priest M."/>
            <person name="Roberts A."/>
            <person name="Saif S."/>
            <person name="Shea T."/>
            <person name="Sisk P."/>
            <person name="Sykes S."/>
            <person name="Wortman J."/>
            <person name="Nusbaum C."/>
            <person name="Birren B."/>
        </authorList>
    </citation>
    <scope>NUCLEOTIDE SEQUENCE [LARGE SCALE GENOMIC DNA]</scope>
    <source>
        <strain evidence="6">DnLKV3</strain>
        <strain evidence="8">dnLKV3</strain>
    </source>
</reference>
<dbReference type="EMBL" id="ASSP01000020">
    <property type="protein sequence ID" value="EOS10379.1"/>
    <property type="molecule type" value="Genomic_DNA"/>
</dbReference>
<dbReference type="PRINTS" id="PR00909">
    <property type="entry name" value="SPERMDNBNDNG"/>
</dbReference>
<dbReference type="HOGENOM" id="CLU_026974_10_0_10"/>
<keyword evidence="2" id="KW-0813">Transport</keyword>
<dbReference type="GO" id="GO:0015846">
    <property type="term" value="P:polyamine transport"/>
    <property type="evidence" value="ECO:0007669"/>
    <property type="project" value="InterPro"/>
</dbReference>
<accession>R9I2D6</accession>
<keyword evidence="5" id="KW-1133">Transmembrane helix</keyword>
<evidence type="ECO:0000256" key="3">
    <source>
        <dbReference type="ARBA" id="ARBA00022729"/>
    </source>
</evidence>